<dbReference type="RefSeq" id="WP_093071882.1">
    <property type="nucleotide sequence ID" value="NZ_FOGV01000003.1"/>
</dbReference>
<evidence type="ECO:0000313" key="2">
    <source>
        <dbReference type="Proteomes" id="UP000199318"/>
    </source>
</evidence>
<reference evidence="2" key="1">
    <citation type="submission" date="2016-10" db="EMBL/GenBank/DDBJ databases">
        <authorList>
            <person name="de Groot N.N."/>
        </authorList>
    </citation>
    <scope>NUCLEOTIDE SEQUENCE [LARGE SCALE GENOMIC DNA]</scope>
    <source>
        <strain evidence="2">10nlg</strain>
    </source>
</reference>
<organism evidence="1 2">
    <name type="scientific">Salisediminibacterium halotolerans</name>
    <dbReference type="NCBI Taxonomy" id="517425"/>
    <lineage>
        <taxon>Bacteria</taxon>
        <taxon>Bacillati</taxon>
        <taxon>Bacillota</taxon>
        <taxon>Bacilli</taxon>
        <taxon>Bacillales</taxon>
        <taxon>Bacillaceae</taxon>
        <taxon>Salisediminibacterium</taxon>
    </lineage>
</organism>
<sequence length="93" mass="10765">MTKQMKTEDLDKHAVNCGFQIVIFGERYTKRSSPSTTVFVEYVYPSKRWIGWEQGWDEQGRINASQVFSQTVTLNETLLNAGKYMHETKPVTT</sequence>
<dbReference type="Proteomes" id="UP000199318">
    <property type="component" value="Unassembled WGS sequence"/>
</dbReference>
<dbReference type="STRING" id="1464123.SAMN05444126_1036"/>
<proteinExistence type="predicted"/>
<keyword evidence="2" id="KW-1185">Reference proteome</keyword>
<comment type="caution">
    <text evidence="1">The sequence shown here is derived from an EMBL/GenBank/DDBJ whole genome shotgun (WGS) entry which is preliminary data.</text>
</comment>
<name>A0A1H9QH79_9BACI</name>
<gene>
    <name evidence="1" type="ORF">SAMN05444126_1036</name>
</gene>
<evidence type="ECO:0000313" key="1">
    <source>
        <dbReference type="EMBL" id="SER59767.1"/>
    </source>
</evidence>
<protein>
    <submittedName>
        <fullName evidence="1">Uncharacterized protein</fullName>
    </submittedName>
</protein>
<dbReference type="AlphaFoldDB" id="A0A1H9QH79"/>
<accession>A0A1H9QH79</accession>
<dbReference type="EMBL" id="FOGV01000003">
    <property type="protein sequence ID" value="SER59767.1"/>
    <property type="molecule type" value="Genomic_DNA"/>
</dbReference>